<dbReference type="InterPro" id="IPR018060">
    <property type="entry name" value="HTH_AraC"/>
</dbReference>
<dbReference type="SMART" id="SM00342">
    <property type="entry name" value="HTH_ARAC"/>
    <property type="match status" value="1"/>
</dbReference>
<evidence type="ECO:0000256" key="1">
    <source>
        <dbReference type="ARBA" id="ARBA00023015"/>
    </source>
</evidence>
<dbReference type="OrthoDB" id="799767at2"/>
<dbReference type="AlphaFoldDB" id="A0A4Q7MNU7"/>
<keyword evidence="1" id="KW-0805">Transcription regulation</keyword>
<evidence type="ECO:0000313" key="5">
    <source>
        <dbReference type="EMBL" id="RZS69268.1"/>
    </source>
</evidence>
<keyword evidence="3" id="KW-0804">Transcription</keyword>
<feature type="domain" description="HTH araC/xylS-type" evidence="4">
    <location>
        <begin position="214"/>
        <end position="311"/>
    </location>
</feature>
<dbReference type="PROSITE" id="PS00041">
    <property type="entry name" value="HTH_ARAC_FAMILY_1"/>
    <property type="match status" value="1"/>
</dbReference>
<proteinExistence type="predicted"/>
<dbReference type="GO" id="GO:0003700">
    <property type="term" value="F:DNA-binding transcription factor activity"/>
    <property type="evidence" value="ECO:0007669"/>
    <property type="project" value="InterPro"/>
</dbReference>
<name>A0A4Q7MNU7_9BACT</name>
<dbReference type="InterPro" id="IPR053142">
    <property type="entry name" value="PchR_regulatory_protein"/>
</dbReference>
<gene>
    <name evidence="5" type="ORF">EV199_5104</name>
</gene>
<accession>A0A4Q7MNU7</accession>
<dbReference type="Proteomes" id="UP000293874">
    <property type="component" value="Unassembled WGS sequence"/>
</dbReference>
<sequence length="311" mass="35827">MSNSNLNTWLFPPNNQECFFVDEHGHSSRVMLYEEALPGSTIFFAQAEQKAPVRMKELQEKPQLSIYFSLEGDTGAESANDLFMLKGQQHLIGYKPHFDGYYLLNSPVVKNFGVIMEESFFDRLYIDDLDVLKRFWEKVHAGQDAEIMPSGMPLTPRQLSLIHEIANCPFTGQMRQVYLESKIIELFLFQASQAESLRGNKTEGFSKQDIDKLHAAKAFIRQHMFEPLSMQQISRVSGLNEFKLKKGFRELFGTTTFGYLNELKMTYARQLILNSQCSILEAAYSVGYGEPYSFTRAFRKYFGYLPSELKK</sequence>
<keyword evidence="2 5" id="KW-0238">DNA-binding</keyword>
<dbReference type="Gene3D" id="1.10.10.60">
    <property type="entry name" value="Homeodomain-like"/>
    <property type="match status" value="2"/>
</dbReference>
<comment type="caution">
    <text evidence="5">The sequence shown here is derived from an EMBL/GenBank/DDBJ whole genome shotgun (WGS) entry which is preliminary data.</text>
</comment>
<dbReference type="PROSITE" id="PS01124">
    <property type="entry name" value="HTH_ARAC_FAMILY_2"/>
    <property type="match status" value="1"/>
</dbReference>
<dbReference type="EMBL" id="SGXA01000003">
    <property type="protein sequence ID" value="RZS69268.1"/>
    <property type="molecule type" value="Genomic_DNA"/>
</dbReference>
<protein>
    <submittedName>
        <fullName evidence="5">AraC-like DNA-binding protein</fullName>
    </submittedName>
</protein>
<dbReference type="Pfam" id="PF12833">
    <property type="entry name" value="HTH_18"/>
    <property type="match status" value="1"/>
</dbReference>
<dbReference type="PANTHER" id="PTHR47893">
    <property type="entry name" value="REGULATORY PROTEIN PCHR"/>
    <property type="match status" value="1"/>
</dbReference>
<evidence type="ECO:0000256" key="2">
    <source>
        <dbReference type="ARBA" id="ARBA00023125"/>
    </source>
</evidence>
<evidence type="ECO:0000256" key="3">
    <source>
        <dbReference type="ARBA" id="ARBA00023163"/>
    </source>
</evidence>
<dbReference type="RefSeq" id="WP_130543617.1">
    <property type="nucleotide sequence ID" value="NZ_CP042431.1"/>
</dbReference>
<evidence type="ECO:0000313" key="6">
    <source>
        <dbReference type="Proteomes" id="UP000293874"/>
    </source>
</evidence>
<dbReference type="InterPro" id="IPR018062">
    <property type="entry name" value="HTH_AraC-typ_CS"/>
</dbReference>
<dbReference type="InterPro" id="IPR009057">
    <property type="entry name" value="Homeodomain-like_sf"/>
</dbReference>
<keyword evidence="6" id="KW-1185">Reference proteome</keyword>
<dbReference type="GO" id="GO:0043565">
    <property type="term" value="F:sequence-specific DNA binding"/>
    <property type="evidence" value="ECO:0007669"/>
    <property type="project" value="InterPro"/>
</dbReference>
<dbReference type="SUPFAM" id="SSF46689">
    <property type="entry name" value="Homeodomain-like"/>
    <property type="match status" value="2"/>
</dbReference>
<reference evidence="5 6" key="1">
    <citation type="submission" date="2019-02" db="EMBL/GenBank/DDBJ databases">
        <title>Genomic Encyclopedia of Type Strains, Phase IV (KMG-IV): sequencing the most valuable type-strain genomes for metagenomic binning, comparative biology and taxonomic classification.</title>
        <authorList>
            <person name="Goeker M."/>
        </authorList>
    </citation>
    <scope>NUCLEOTIDE SEQUENCE [LARGE SCALE GENOMIC DNA]</scope>
    <source>
        <strain evidence="5 6">DSM 18116</strain>
    </source>
</reference>
<organism evidence="5 6">
    <name type="scientific">Pseudobacter ginsenosidimutans</name>
    <dbReference type="NCBI Taxonomy" id="661488"/>
    <lineage>
        <taxon>Bacteria</taxon>
        <taxon>Pseudomonadati</taxon>
        <taxon>Bacteroidota</taxon>
        <taxon>Chitinophagia</taxon>
        <taxon>Chitinophagales</taxon>
        <taxon>Chitinophagaceae</taxon>
        <taxon>Pseudobacter</taxon>
    </lineage>
</organism>
<dbReference type="PANTHER" id="PTHR47893:SF1">
    <property type="entry name" value="REGULATORY PROTEIN PCHR"/>
    <property type="match status" value="1"/>
</dbReference>
<evidence type="ECO:0000259" key="4">
    <source>
        <dbReference type="PROSITE" id="PS01124"/>
    </source>
</evidence>